<evidence type="ECO:0000259" key="7">
    <source>
        <dbReference type="Pfam" id="PF03633"/>
    </source>
</evidence>
<organism evidence="9 10">
    <name type="scientific">Alkalicoccus urumqiensis</name>
    <name type="common">Bacillus urumqiensis</name>
    <dbReference type="NCBI Taxonomy" id="1548213"/>
    <lineage>
        <taxon>Bacteria</taxon>
        <taxon>Bacillati</taxon>
        <taxon>Bacillota</taxon>
        <taxon>Bacilli</taxon>
        <taxon>Bacillales</taxon>
        <taxon>Bacillaceae</taxon>
        <taxon>Alkalicoccus</taxon>
    </lineage>
</organism>
<keyword evidence="3" id="KW-0808">Transferase</keyword>
<dbReference type="InterPro" id="IPR037018">
    <property type="entry name" value="GH65_N"/>
</dbReference>
<dbReference type="GO" id="GO:0016757">
    <property type="term" value="F:glycosyltransferase activity"/>
    <property type="evidence" value="ECO:0007669"/>
    <property type="project" value="UniProtKB-KW"/>
</dbReference>
<keyword evidence="10" id="KW-1185">Reference proteome</keyword>
<evidence type="ECO:0000256" key="3">
    <source>
        <dbReference type="ARBA" id="ARBA00022679"/>
    </source>
</evidence>
<feature type="binding site" evidence="5">
    <location>
        <begin position="347"/>
        <end position="348"/>
    </location>
    <ligand>
        <name>substrate</name>
    </ligand>
</feature>
<evidence type="ECO:0000256" key="2">
    <source>
        <dbReference type="ARBA" id="ARBA00022676"/>
    </source>
</evidence>
<dbReference type="Gene3D" id="2.60.420.10">
    <property type="entry name" value="Maltose phosphorylase, domain 3"/>
    <property type="match status" value="1"/>
</dbReference>
<reference evidence="9 10" key="1">
    <citation type="submission" date="2018-03" db="EMBL/GenBank/DDBJ databases">
        <title>Bacillus urumqiensis sp. nov., a moderately haloalkaliphilic bacterium isolated from a salt lake.</title>
        <authorList>
            <person name="Zhao B."/>
            <person name="Liao Z."/>
        </authorList>
    </citation>
    <scope>NUCLEOTIDE SEQUENCE [LARGE SCALE GENOMIC DNA]</scope>
    <source>
        <strain evidence="9 10">BZ-SZ-XJ18</strain>
    </source>
</reference>
<evidence type="ECO:0000259" key="6">
    <source>
        <dbReference type="Pfam" id="PF03632"/>
    </source>
</evidence>
<dbReference type="InterPro" id="IPR005195">
    <property type="entry name" value="Glyco_hydro_65_M"/>
</dbReference>
<dbReference type="Proteomes" id="UP000243650">
    <property type="component" value="Unassembled WGS sequence"/>
</dbReference>
<feature type="domain" description="Glycoside hydrolase family 65 N-terminal" evidence="8">
    <location>
        <begin position="10"/>
        <end position="251"/>
    </location>
</feature>
<accession>A0A2P6MGE6</accession>
<evidence type="ECO:0000256" key="4">
    <source>
        <dbReference type="PIRSR" id="PIRSR036289-50"/>
    </source>
</evidence>
<dbReference type="Pfam" id="PF03636">
    <property type="entry name" value="Glyco_hydro_65N"/>
    <property type="match status" value="1"/>
</dbReference>
<dbReference type="RefSeq" id="WP_105959180.1">
    <property type="nucleotide sequence ID" value="NZ_PVNS01000008.1"/>
</dbReference>
<dbReference type="InterPro" id="IPR005194">
    <property type="entry name" value="Glyco_hydro_65_C"/>
</dbReference>
<evidence type="ECO:0000313" key="9">
    <source>
        <dbReference type="EMBL" id="PRO65341.1"/>
    </source>
</evidence>
<name>A0A2P6MGE6_ALKUR</name>
<dbReference type="Gene3D" id="1.50.10.10">
    <property type="match status" value="1"/>
</dbReference>
<dbReference type="SUPFAM" id="SSF74650">
    <property type="entry name" value="Galactose mutarotase-like"/>
    <property type="match status" value="1"/>
</dbReference>
<feature type="active site" description="Proton donor" evidence="4">
    <location>
        <position position="474"/>
    </location>
</feature>
<feature type="binding site" evidence="5">
    <location>
        <begin position="583"/>
        <end position="584"/>
    </location>
    <ligand>
        <name>substrate</name>
    </ligand>
</feature>
<dbReference type="Pfam" id="PF03633">
    <property type="entry name" value="Glyco_hydro_65C"/>
    <property type="match status" value="1"/>
</dbReference>
<dbReference type="GO" id="GO:0005975">
    <property type="term" value="P:carbohydrate metabolic process"/>
    <property type="evidence" value="ECO:0007669"/>
    <property type="project" value="InterPro"/>
</dbReference>
<dbReference type="SUPFAM" id="SSF48208">
    <property type="entry name" value="Six-hairpin glycosidases"/>
    <property type="match status" value="1"/>
</dbReference>
<evidence type="ECO:0000256" key="1">
    <source>
        <dbReference type="ARBA" id="ARBA00006768"/>
    </source>
</evidence>
<keyword evidence="9" id="KW-0378">Hydrolase</keyword>
<dbReference type="InterPro" id="IPR012341">
    <property type="entry name" value="6hp_glycosidase-like_sf"/>
</dbReference>
<dbReference type="AlphaFoldDB" id="A0A2P6MGE6"/>
<dbReference type="PANTHER" id="PTHR11051:SF8">
    <property type="entry name" value="PROTEIN-GLUCOSYLGALACTOSYLHYDROXYLYSINE GLUCOSIDASE"/>
    <property type="match status" value="1"/>
</dbReference>
<keyword evidence="2" id="KW-0328">Glycosyltransferase</keyword>
<dbReference type="GO" id="GO:0004553">
    <property type="term" value="F:hydrolase activity, hydrolyzing O-glycosyl compounds"/>
    <property type="evidence" value="ECO:0007669"/>
    <property type="project" value="TreeGrafter"/>
</dbReference>
<feature type="domain" description="Glycoside hydrolase family 65 C-terminal" evidence="7">
    <location>
        <begin position="680"/>
        <end position="741"/>
    </location>
</feature>
<comment type="similarity">
    <text evidence="1">Belongs to the glycosyl hydrolase 65 family.</text>
</comment>
<dbReference type="InterPro" id="IPR008928">
    <property type="entry name" value="6-hairpin_glycosidase_sf"/>
</dbReference>
<feature type="domain" description="Glycoside hydrolase family 65 central catalytic" evidence="6">
    <location>
        <begin position="313"/>
        <end position="670"/>
    </location>
</feature>
<dbReference type="OrthoDB" id="9758855at2"/>
<proteinExistence type="inferred from homology"/>
<dbReference type="EMBL" id="PVNS01000008">
    <property type="protein sequence ID" value="PRO65341.1"/>
    <property type="molecule type" value="Genomic_DNA"/>
</dbReference>
<evidence type="ECO:0000256" key="5">
    <source>
        <dbReference type="PIRSR" id="PIRSR036289-51"/>
    </source>
</evidence>
<gene>
    <name evidence="9" type="ORF">C6I21_09260</name>
</gene>
<dbReference type="InterPro" id="IPR011013">
    <property type="entry name" value="Gal_mutarotase_sf_dom"/>
</dbReference>
<sequence length="753" mass="86074">MSWKVTNNERSQDQLLVNESLFALGNGFLGVRGNVEEGYGEGMISIRGTYINAYHDETPIEYGEKLHAFPETQQKLVNGIDAQTIYISVNGERFSMSAGTIHSFERTLHMDKGQLIRNVDWESPSGIRMKLMFSRFVSMTTKELFMQQVEIEPEEEADIVITAEVNGSVTNFSDPGDPRVASGHAERLHVTDCRAEGRSLLVTDETYETKLEMHVHSMSEVSAPADRTTEIKDGRAAEHYSLKTGERIVFTRWNVFTDTYRHGESLQERAENIIRKCGSFDEEAAKQQAYLTRFWEEAGLKIEGDDSLQQGLRFHLYHLLQSAGKDGVSNIPAKGLSGEGYEGHYFWDTEIYMLPFFQMTQPEIALQLIKYRYSLLGAAKDRAREVGHEKGALFPWRTITGGECSAFFPAGTAQYHISADIAYSFIQYYLVTGDISFVDEYMLEVLTEVSRLWMDMGHYKGGTFRIDDVTGPDEYTCIVNNNYYTNVMARHSLQWAVKSWELIGGDAATAWKEKLQLEEGELAAWQEAADRMYLPYNEEHGIHAQDDTFLQKKVWDLENTPDEKFPLLLNYHPLTLYRYQVCKQADTVLGHFLLEEGVDEEVMRRSYDYYEKVTTHDSSLSYCIFSMMAARLGDTEKAYDYFIKTARLDIDNTHKNTKDGLHLANMGGTWLALVYGFAGLRVDENGLRFRPVLPKAWESMAFRIRYQGRFLEVELGQDQITYRLLDGEDLSIDHFETSVTVQAGKEVHASYQT</sequence>
<evidence type="ECO:0000259" key="8">
    <source>
        <dbReference type="Pfam" id="PF03636"/>
    </source>
</evidence>
<dbReference type="Gene3D" id="2.70.98.40">
    <property type="entry name" value="Glycoside hydrolase, family 65, N-terminal domain"/>
    <property type="match status" value="1"/>
</dbReference>
<dbReference type="InterPro" id="IPR017045">
    <property type="entry name" value="Malt_Pase/Glycosyl_Hdrlase"/>
</dbReference>
<comment type="caution">
    <text evidence="9">The sequence shown here is derived from an EMBL/GenBank/DDBJ whole genome shotgun (WGS) entry which is preliminary data.</text>
</comment>
<evidence type="ECO:0000313" key="10">
    <source>
        <dbReference type="Proteomes" id="UP000243650"/>
    </source>
</evidence>
<dbReference type="GO" id="GO:0030246">
    <property type="term" value="F:carbohydrate binding"/>
    <property type="evidence" value="ECO:0007669"/>
    <property type="project" value="InterPro"/>
</dbReference>
<dbReference type="PANTHER" id="PTHR11051">
    <property type="entry name" value="GLYCOSYL HYDROLASE-RELATED"/>
    <property type="match status" value="1"/>
</dbReference>
<dbReference type="InterPro" id="IPR005196">
    <property type="entry name" value="Glyco_hydro_65_N"/>
</dbReference>
<protein>
    <submittedName>
        <fullName evidence="9">Family 65 glycosyl hydrolase</fullName>
    </submittedName>
</protein>
<dbReference type="PIRSF" id="PIRSF036289">
    <property type="entry name" value="Glycosyl_hydrolase_malt_phosph"/>
    <property type="match status" value="1"/>
</dbReference>
<dbReference type="Pfam" id="PF03632">
    <property type="entry name" value="Glyco_hydro_65m"/>
    <property type="match status" value="1"/>
</dbReference>